<dbReference type="InterPro" id="IPR048574">
    <property type="entry name" value="RUBY_RBDX"/>
</dbReference>
<dbReference type="EMBL" id="FQXV01000003">
    <property type="protein sequence ID" value="SHH82916.1"/>
    <property type="molecule type" value="Genomic_DNA"/>
</dbReference>
<dbReference type="InterPro" id="IPR012349">
    <property type="entry name" value="Split_barrel_FMN-bd"/>
</dbReference>
<dbReference type="CDD" id="cd00350">
    <property type="entry name" value="rubredoxin_like"/>
    <property type="match status" value="1"/>
</dbReference>
<dbReference type="STRING" id="1123282.SAMN02745823_01084"/>
<dbReference type="InterPro" id="IPR050268">
    <property type="entry name" value="NADH-dep_flavin_reductase"/>
</dbReference>
<evidence type="ECO:0000313" key="5">
    <source>
        <dbReference type="Proteomes" id="UP000183995"/>
    </source>
</evidence>
<dbReference type="GO" id="GO:0005506">
    <property type="term" value="F:iron ion binding"/>
    <property type="evidence" value="ECO:0007669"/>
    <property type="project" value="InterPro"/>
</dbReference>
<dbReference type="GO" id="GO:0042602">
    <property type="term" value="F:riboflavin reductase (NADPH) activity"/>
    <property type="evidence" value="ECO:0007669"/>
    <property type="project" value="TreeGrafter"/>
</dbReference>
<name>A0A1M5W5Z9_9FIRM</name>
<evidence type="ECO:0000313" key="4">
    <source>
        <dbReference type="EMBL" id="SHH82916.1"/>
    </source>
</evidence>
<dbReference type="Proteomes" id="UP000183995">
    <property type="component" value="Unassembled WGS sequence"/>
</dbReference>
<sequence>MNNKAMYKLVYGLHLLTSLEGGRDNGCIINTAVQVTTSPNRMTLAVNKQNLTHDMILKTGAFNVSTLSEDAPFSLFQNFGMQSGKAADKFAGFDDAYRSENGLLYLTKYANSFISGKVLTATDIGTHTLFLADVADAEVLSNAESMSYAYYQKNVKPSAPRTAAKGWRCRVCGYVYEGDELPPDFICPVCKHGASDFERIE</sequence>
<reference evidence="4 5" key="1">
    <citation type="submission" date="2016-11" db="EMBL/GenBank/DDBJ databases">
        <authorList>
            <person name="Jaros S."/>
            <person name="Januszkiewicz K."/>
            <person name="Wedrychowicz H."/>
        </authorList>
    </citation>
    <scope>NUCLEOTIDE SEQUENCE [LARGE SCALE GENOMIC DNA]</scope>
    <source>
        <strain evidence="4 5">DSM 10068</strain>
    </source>
</reference>
<dbReference type="SMART" id="SM00903">
    <property type="entry name" value="Flavin_Reduct"/>
    <property type="match status" value="1"/>
</dbReference>
<dbReference type="Pfam" id="PF01613">
    <property type="entry name" value="Flavin_Reduct"/>
    <property type="match status" value="1"/>
</dbReference>
<dbReference type="OrthoDB" id="9799749at2"/>
<dbReference type="PANTHER" id="PTHR30466:SF1">
    <property type="entry name" value="FMN REDUCTASE (NADH) RUTF"/>
    <property type="match status" value="1"/>
</dbReference>
<evidence type="ECO:0000256" key="2">
    <source>
        <dbReference type="ARBA" id="ARBA00023002"/>
    </source>
</evidence>
<dbReference type="Pfam" id="PF21349">
    <property type="entry name" value="RUBY_RBDX"/>
    <property type="match status" value="1"/>
</dbReference>
<dbReference type="InterPro" id="IPR002563">
    <property type="entry name" value="Flavin_Rdtase-like_dom"/>
</dbReference>
<dbReference type="Gene3D" id="2.30.110.10">
    <property type="entry name" value="Electron Transport, Fmn-binding Protein, Chain A"/>
    <property type="match status" value="1"/>
</dbReference>
<proteinExistence type="predicted"/>
<organism evidence="4 5">
    <name type="scientific">Sporobacter termitidis DSM 10068</name>
    <dbReference type="NCBI Taxonomy" id="1123282"/>
    <lineage>
        <taxon>Bacteria</taxon>
        <taxon>Bacillati</taxon>
        <taxon>Bacillota</taxon>
        <taxon>Clostridia</taxon>
        <taxon>Eubacteriales</taxon>
        <taxon>Oscillospiraceae</taxon>
        <taxon>Sporobacter</taxon>
    </lineage>
</organism>
<dbReference type="Gene3D" id="2.20.28.10">
    <property type="match status" value="1"/>
</dbReference>
<dbReference type="SUPFAM" id="SSF50475">
    <property type="entry name" value="FMN-binding split barrel"/>
    <property type="match status" value="1"/>
</dbReference>
<evidence type="ECO:0000259" key="3">
    <source>
        <dbReference type="PROSITE" id="PS50903"/>
    </source>
</evidence>
<feature type="domain" description="Rubredoxin-like" evidence="3">
    <location>
        <begin position="164"/>
        <end position="200"/>
    </location>
</feature>
<protein>
    <submittedName>
        <fullName evidence="4">NADH-FMN oxidoreductase RutF, flavin reductase (DIM6/NTAB) family</fullName>
    </submittedName>
</protein>
<dbReference type="InterPro" id="IPR024934">
    <property type="entry name" value="Rubredoxin-like_dom"/>
</dbReference>
<evidence type="ECO:0000256" key="1">
    <source>
        <dbReference type="ARBA" id="ARBA00001965"/>
    </source>
</evidence>
<keyword evidence="2" id="KW-0560">Oxidoreductase</keyword>
<dbReference type="GO" id="GO:0010181">
    <property type="term" value="F:FMN binding"/>
    <property type="evidence" value="ECO:0007669"/>
    <property type="project" value="InterPro"/>
</dbReference>
<gene>
    <name evidence="4" type="ORF">SAMN02745823_01084</name>
</gene>
<dbReference type="PROSITE" id="PS50903">
    <property type="entry name" value="RUBREDOXIN_LIKE"/>
    <property type="match status" value="1"/>
</dbReference>
<dbReference type="SUPFAM" id="SSF57802">
    <property type="entry name" value="Rubredoxin-like"/>
    <property type="match status" value="1"/>
</dbReference>
<accession>A0A1M5W5Z9</accession>
<dbReference type="RefSeq" id="WP_073076644.1">
    <property type="nucleotide sequence ID" value="NZ_FQXV01000003.1"/>
</dbReference>
<dbReference type="PANTHER" id="PTHR30466">
    <property type="entry name" value="FLAVIN REDUCTASE"/>
    <property type="match status" value="1"/>
</dbReference>
<comment type="cofactor">
    <cofactor evidence="1">
        <name>Fe(3+)</name>
        <dbReference type="ChEBI" id="CHEBI:29034"/>
    </cofactor>
</comment>
<keyword evidence="5" id="KW-1185">Reference proteome</keyword>
<dbReference type="AlphaFoldDB" id="A0A1M5W5Z9"/>